<dbReference type="SUPFAM" id="SSF51735">
    <property type="entry name" value="NAD(P)-binding Rossmann-fold domains"/>
    <property type="match status" value="1"/>
</dbReference>
<dbReference type="KEGG" id="spha:D3Y57_12700"/>
<keyword evidence="3" id="KW-1185">Reference proteome</keyword>
<dbReference type="AlphaFoldDB" id="A0A494TLF8"/>
<dbReference type="PANTHER" id="PTHR33303:SF2">
    <property type="entry name" value="COA-BINDING DOMAIN-CONTAINING PROTEIN"/>
    <property type="match status" value="1"/>
</dbReference>
<accession>A0A494TLF8</accession>
<reference evidence="2 3" key="1">
    <citation type="submission" date="2018-09" db="EMBL/GenBank/DDBJ databases">
        <title>Sphingomonas peninsula sp. nov., isolated from fildes peninsula, Antarctic soil.</title>
        <authorList>
            <person name="Yingchao G."/>
        </authorList>
    </citation>
    <scope>NUCLEOTIDE SEQUENCE [LARGE SCALE GENOMIC DNA]</scope>
    <source>
        <strain evidence="2 3">YZ-8</strain>
    </source>
</reference>
<dbReference type="Pfam" id="PF13380">
    <property type="entry name" value="CoA_binding_2"/>
    <property type="match status" value="1"/>
</dbReference>
<dbReference type="InterPro" id="IPR003781">
    <property type="entry name" value="CoA-bd"/>
</dbReference>
<dbReference type="RefSeq" id="WP_121153291.1">
    <property type="nucleotide sequence ID" value="NZ_CP032829.1"/>
</dbReference>
<evidence type="ECO:0000313" key="2">
    <source>
        <dbReference type="EMBL" id="AYJ86666.1"/>
    </source>
</evidence>
<dbReference type="SMART" id="SM00881">
    <property type="entry name" value="CoA_binding"/>
    <property type="match status" value="1"/>
</dbReference>
<proteinExistence type="predicted"/>
<name>A0A494TLF8_SPHPE</name>
<dbReference type="Gene3D" id="3.40.50.720">
    <property type="entry name" value="NAD(P)-binding Rossmann-like Domain"/>
    <property type="match status" value="1"/>
</dbReference>
<dbReference type="InterPro" id="IPR036291">
    <property type="entry name" value="NAD(P)-bd_dom_sf"/>
</dbReference>
<dbReference type="OrthoDB" id="9804695at2"/>
<gene>
    <name evidence="2" type="ORF">D3Y57_12700</name>
</gene>
<dbReference type="Proteomes" id="UP000276254">
    <property type="component" value="Chromosome"/>
</dbReference>
<protein>
    <submittedName>
        <fullName evidence="2">CoA-binding protein</fullName>
    </submittedName>
</protein>
<feature type="domain" description="CoA-binding" evidence="1">
    <location>
        <begin position="12"/>
        <end position="107"/>
    </location>
</feature>
<organism evidence="2 3">
    <name type="scientific">Sphingomonas paeninsulae</name>
    <dbReference type="NCBI Taxonomy" id="2319844"/>
    <lineage>
        <taxon>Bacteria</taxon>
        <taxon>Pseudomonadati</taxon>
        <taxon>Pseudomonadota</taxon>
        <taxon>Alphaproteobacteria</taxon>
        <taxon>Sphingomonadales</taxon>
        <taxon>Sphingomonadaceae</taxon>
        <taxon>Sphingomonas</taxon>
    </lineage>
</organism>
<dbReference type="EMBL" id="CP032829">
    <property type="protein sequence ID" value="AYJ86666.1"/>
    <property type="molecule type" value="Genomic_DNA"/>
</dbReference>
<dbReference type="PANTHER" id="PTHR33303">
    <property type="entry name" value="CYTOPLASMIC PROTEIN-RELATED"/>
    <property type="match status" value="1"/>
</dbReference>
<evidence type="ECO:0000259" key="1">
    <source>
        <dbReference type="SMART" id="SM00881"/>
    </source>
</evidence>
<evidence type="ECO:0000313" key="3">
    <source>
        <dbReference type="Proteomes" id="UP000276254"/>
    </source>
</evidence>
<sequence>MPLTTPDDIRALLQETRTIALVGASDRPDRASYGVMKALLDHGYDVTPVNPALAGKAIHGRTVVAALSDVGGPIDLVDIFRNSEAAGETVDAAIDVGAKAVWMQLGVINEAAAKRAEAARLKVVMDRCPKIELARLGISPITAN</sequence>